<feature type="compositionally biased region" description="Low complexity" evidence="3">
    <location>
        <begin position="352"/>
        <end position="368"/>
    </location>
</feature>
<feature type="region of interest" description="Disordered" evidence="3">
    <location>
        <begin position="422"/>
        <end position="553"/>
    </location>
</feature>
<protein>
    <recommendedName>
        <fullName evidence="5">SH3 domain-containing protein</fullName>
    </recommendedName>
</protein>
<evidence type="ECO:0000313" key="7">
    <source>
        <dbReference type="Proteomes" id="UP001303647"/>
    </source>
</evidence>
<dbReference type="AlphaFoldDB" id="A0AAN7HRH3"/>
<dbReference type="InterPro" id="IPR001452">
    <property type="entry name" value="SH3_domain"/>
</dbReference>
<dbReference type="PROSITE" id="PS50002">
    <property type="entry name" value="SH3"/>
    <property type="match status" value="1"/>
</dbReference>
<dbReference type="SUPFAM" id="SSF50044">
    <property type="entry name" value="SH3-domain"/>
    <property type="match status" value="1"/>
</dbReference>
<keyword evidence="7" id="KW-1185">Reference proteome</keyword>
<reference evidence="6" key="1">
    <citation type="journal article" date="2023" name="Mol. Phylogenet. Evol.">
        <title>Genome-scale phylogeny and comparative genomics of the fungal order Sordariales.</title>
        <authorList>
            <person name="Hensen N."/>
            <person name="Bonometti L."/>
            <person name="Westerberg I."/>
            <person name="Brannstrom I.O."/>
            <person name="Guillou S."/>
            <person name="Cros-Aarteil S."/>
            <person name="Calhoun S."/>
            <person name="Haridas S."/>
            <person name="Kuo A."/>
            <person name="Mondo S."/>
            <person name="Pangilinan J."/>
            <person name="Riley R."/>
            <person name="LaButti K."/>
            <person name="Andreopoulos B."/>
            <person name="Lipzen A."/>
            <person name="Chen C."/>
            <person name="Yan M."/>
            <person name="Daum C."/>
            <person name="Ng V."/>
            <person name="Clum A."/>
            <person name="Steindorff A."/>
            <person name="Ohm R.A."/>
            <person name="Martin F."/>
            <person name="Silar P."/>
            <person name="Natvig D.O."/>
            <person name="Lalanne C."/>
            <person name="Gautier V."/>
            <person name="Ament-Velasquez S.L."/>
            <person name="Kruys A."/>
            <person name="Hutchinson M.I."/>
            <person name="Powell A.J."/>
            <person name="Barry K."/>
            <person name="Miller A.N."/>
            <person name="Grigoriev I.V."/>
            <person name="Debuchy R."/>
            <person name="Gladieux P."/>
            <person name="Hiltunen Thoren M."/>
            <person name="Johannesson H."/>
        </authorList>
    </citation>
    <scope>NUCLEOTIDE SEQUENCE</scope>
    <source>
        <strain evidence="6">CBS 359.72</strain>
    </source>
</reference>
<dbReference type="Pfam" id="PF14604">
    <property type="entry name" value="SH3_9"/>
    <property type="match status" value="1"/>
</dbReference>
<feature type="compositionally biased region" description="Low complexity" evidence="3">
    <location>
        <begin position="74"/>
        <end position="93"/>
    </location>
</feature>
<feature type="domain" description="SH3" evidence="5">
    <location>
        <begin position="368"/>
        <end position="429"/>
    </location>
</feature>
<name>A0AAN7HRH3_9PEZI</name>
<feature type="region of interest" description="Disordered" evidence="3">
    <location>
        <begin position="200"/>
        <end position="251"/>
    </location>
</feature>
<gene>
    <name evidence="6" type="ORF">C7999DRAFT_31075</name>
</gene>
<feature type="compositionally biased region" description="Low complexity" evidence="3">
    <location>
        <begin position="438"/>
        <end position="447"/>
    </location>
</feature>
<feature type="compositionally biased region" description="Low complexity" evidence="3">
    <location>
        <begin position="463"/>
        <end position="478"/>
    </location>
</feature>
<evidence type="ECO:0000256" key="3">
    <source>
        <dbReference type="SAM" id="MobiDB-lite"/>
    </source>
</evidence>
<dbReference type="Proteomes" id="UP001303647">
    <property type="component" value="Unassembled WGS sequence"/>
</dbReference>
<feature type="region of interest" description="Disordered" evidence="3">
    <location>
        <begin position="21"/>
        <end position="43"/>
    </location>
</feature>
<feature type="compositionally biased region" description="Gly residues" evidence="3">
    <location>
        <begin position="522"/>
        <end position="541"/>
    </location>
</feature>
<organism evidence="6 7">
    <name type="scientific">Corynascus novoguineensis</name>
    <dbReference type="NCBI Taxonomy" id="1126955"/>
    <lineage>
        <taxon>Eukaryota</taxon>
        <taxon>Fungi</taxon>
        <taxon>Dikarya</taxon>
        <taxon>Ascomycota</taxon>
        <taxon>Pezizomycotina</taxon>
        <taxon>Sordariomycetes</taxon>
        <taxon>Sordariomycetidae</taxon>
        <taxon>Sordariales</taxon>
        <taxon>Chaetomiaceae</taxon>
        <taxon>Corynascus</taxon>
    </lineage>
</organism>
<evidence type="ECO:0000256" key="1">
    <source>
        <dbReference type="ARBA" id="ARBA00022443"/>
    </source>
</evidence>
<evidence type="ECO:0000313" key="6">
    <source>
        <dbReference type="EMBL" id="KAK4248449.1"/>
    </source>
</evidence>
<feature type="compositionally biased region" description="Polar residues" evidence="3">
    <location>
        <begin position="221"/>
        <end position="241"/>
    </location>
</feature>
<dbReference type="SMART" id="SM00326">
    <property type="entry name" value="SH3"/>
    <property type="match status" value="1"/>
</dbReference>
<keyword evidence="4" id="KW-1133">Transmembrane helix</keyword>
<reference evidence="6" key="2">
    <citation type="submission" date="2023-05" db="EMBL/GenBank/DDBJ databases">
        <authorList>
            <consortium name="Lawrence Berkeley National Laboratory"/>
            <person name="Steindorff A."/>
            <person name="Hensen N."/>
            <person name="Bonometti L."/>
            <person name="Westerberg I."/>
            <person name="Brannstrom I.O."/>
            <person name="Guillou S."/>
            <person name="Cros-Aarteil S."/>
            <person name="Calhoun S."/>
            <person name="Haridas S."/>
            <person name="Kuo A."/>
            <person name="Mondo S."/>
            <person name="Pangilinan J."/>
            <person name="Riley R."/>
            <person name="Labutti K."/>
            <person name="Andreopoulos B."/>
            <person name="Lipzen A."/>
            <person name="Chen C."/>
            <person name="Yanf M."/>
            <person name="Daum C."/>
            <person name="Ng V."/>
            <person name="Clum A."/>
            <person name="Ohm R."/>
            <person name="Martin F."/>
            <person name="Silar P."/>
            <person name="Natvig D."/>
            <person name="Lalanne C."/>
            <person name="Gautier V."/>
            <person name="Ament-Velasquez S.L."/>
            <person name="Kruys A."/>
            <person name="Hutchinson M.I."/>
            <person name="Powell A.J."/>
            <person name="Barry K."/>
            <person name="Miller A.N."/>
            <person name="Grigoriev I.V."/>
            <person name="Debuchy R."/>
            <person name="Gladieux P."/>
            <person name="Thoren M.H."/>
            <person name="Johannesson H."/>
        </authorList>
    </citation>
    <scope>NUCLEOTIDE SEQUENCE</scope>
    <source>
        <strain evidence="6">CBS 359.72</strain>
    </source>
</reference>
<feature type="compositionally biased region" description="Pro residues" evidence="3">
    <location>
        <begin position="325"/>
        <end position="336"/>
    </location>
</feature>
<keyword evidence="4" id="KW-0472">Membrane</keyword>
<dbReference type="InterPro" id="IPR036028">
    <property type="entry name" value="SH3-like_dom_sf"/>
</dbReference>
<feature type="transmembrane region" description="Helical" evidence="4">
    <location>
        <begin position="109"/>
        <end position="130"/>
    </location>
</feature>
<comment type="caution">
    <text evidence="6">The sequence shown here is derived from an EMBL/GenBank/DDBJ whole genome shotgun (WGS) entry which is preliminary data.</text>
</comment>
<dbReference type="Gene3D" id="2.30.30.40">
    <property type="entry name" value="SH3 Domains"/>
    <property type="match status" value="1"/>
</dbReference>
<keyword evidence="1 2" id="KW-0728">SH3 domain</keyword>
<keyword evidence="4" id="KW-0812">Transmembrane</keyword>
<proteinExistence type="predicted"/>
<feature type="region of interest" description="Disordered" evidence="3">
    <location>
        <begin position="273"/>
        <end position="370"/>
    </location>
</feature>
<evidence type="ECO:0000259" key="5">
    <source>
        <dbReference type="PROSITE" id="PS50002"/>
    </source>
</evidence>
<evidence type="ECO:0000256" key="2">
    <source>
        <dbReference type="PROSITE-ProRule" id="PRU00192"/>
    </source>
</evidence>
<sequence length="553" mass="58380">MAARELWDVVKHEVRNMLVPEQAKRREARSLGGSPKMGHVPRDDTTTLPTIYPPAITNPSTAEVTDSTLALAEPTITTPSTTSPIATETAAPTDSSDADSEGMSVAAKAGIIIGALGGVLVVFVIVWLVLNSRRKKLARRRQQIEDDEKINGPFADSAAIRPAPNKAPRLSLRPVSQLLPNFKTPQAERRQSRGIALTLNPVSNSALSRPTGGSAWERPTVRSTMASPNSDPNRPSTSTGLHPNPFHDNHRVAEEPVSPISSVGSFENRVGVATTTDPIPEPVSPILDDDEIDNDNSRQRGGASNLARKTSIRKDLPKPLDLTKPPSPLYAVPPSPTGTEYSVHSMAPGQTPGPSASAAAIAAAGGPSHSTVHRVQLDFKPTLQDEMELRAGQLVRLLHEYDDGWALCIRLDRSQQGVVPRTCLSTRPVKPRPPQGPGPQQHNNGGYQRRGPPVNPSPQYQHGNNNAGNGPAGNPRSPGGRGGGGFPPNGPTRPRSPNGPGPANGRSTPNHPPGSPSQQGWRGHGQGQGYGPGHGGDGGYENGDASPVPGQAY</sequence>
<dbReference type="EMBL" id="MU857637">
    <property type="protein sequence ID" value="KAK4248449.1"/>
    <property type="molecule type" value="Genomic_DNA"/>
</dbReference>
<accession>A0AAN7HRH3</accession>
<feature type="region of interest" description="Disordered" evidence="3">
    <location>
        <begin position="74"/>
        <end position="98"/>
    </location>
</feature>
<evidence type="ECO:0000256" key="4">
    <source>
        <dbReference type="SAM" id="Phobius"/>
    </source>
</evidence>